<protein>
    <submittedName>
        <fullName evidence="2">Glycosyltransferase family 4 protein</fullName>
    </submittedName>
</protein>
<dbReference type="RefSeq" id="WP_190350475.1">
    <property type="nucleotide sequence ID" value="NZ_JACJPY010000019.1"/>
</dbReference>
<proteinExistence type="predicted"/>
<dbReference type="SUPFAM" id="SSF53756">
    <property type="entry name" value="UDP-Glycosyltransferase/glycogen phosphorylase"/>
    <property type="match status" value="1"/>
</dbReference>
<reference evidence="2" key="1">
    <citation type="journal article" date="2015" name="ISME J.">
        <title>Draft Genome Sequence of Streptomyces incarnatus NRRL8089, which Produces the Nucleoside Antibiotic Sinefungin.</title>
        <authorList>
            <person name="Oshima K."/>
            <person name="Hattori M."/>
            <person name="Shimizu H."/>
            <person name="Fukuda K."/>
            <person name="Nemoto M."/>
            <person name="Inagaki K."/>
            <person name="Tamura T."/>
        </authorList>
    </citation>
    <scope>NUCLEOTIDE SEQUENCE</scope>
    <source>
        <strain evidence="2">FACHB-1277</strain>
    </source>
</reference>
<dbReference type="EMBL" id="JACJPY010000019">
    <property type="protein sequence ID" value="MBD2150110.1"/>
    <property type="molecule type" value="Genomic_DNA"/>
</dbReference>
<evidence type="ECO:0000259" key="1">
    <source>
        <dbReference type="Pfam" id="PF00534"/>
    </source>
</evidence>
<dbReference type="InterPro" id="IPR001296">
    <property type="entry name" value="Glyco_trans_1"/>
</dbReference>
<dbReference type="Gene3D" id="3.40.50.2000">
    <property type="entry name" value="Glycogen Phosphorylase B"/>
    <property type="match status" value="1"/>
</dbReference>
<dbReference type="Proteomes" id="UP000631421">
    <property type="component" value="Unassembled WGS sequence"/>
</dbReference>
<feature type="domain" description="Glycosyl transferase family 1" evidence="1">
    <location>
        <begin position="254"/>
        <end position="420"/>
    </location>
</feature>
<name>A0A926Z5W6_9CYAN</name>
<dbReference type="AlphaFoldDB" id="A0A926Z5W6"/>
<dbReference type="SUPFAM" id="SSF53448">
    <property type="entry name" value="Nucleotide-diphospho-sugar transferases"/>
    <property type="match status" value="1"/>
</dbReference>
<accession>A0A926Z5W6</accession>
<evidence type="ECO:0000313" key="2">
    <source>
        <dbReference type="EMBL" id="MBD2150110.1"/>
    </source>
</evidence>
<dbReference type="InterPro" id="IPR029044">
    <property type="entry name" value="Nucleotide-diphossugar_trans"/>
</dbReference>
<reference evidence="2" key="2">
    <citation type="submission" date="2020-08" db="EMBL/GenBank/DDBJ databases">
        <authorList>
            <person name="Chen M."/>
            <person name="Teng W."/>
            <person name="Zhao L."/>
            <person name="Hu C."/>
            <person name="Zhou Y."/>
            <person name="Han B."/>
            <person name="Song L."/>
            <person name="Shu W."/>
        </authorList>
    </citation>
    <scope>NUCLEOTIDE SEQUENCE</scope>
    <source>
        <strain evidence="2">FACHB-1277</strain>
    </source>
</reference>
<organism evidence="2 3">
    <name type="scientific">Pseudanabaena cinerea FACHB-1277</name>
    <dbReference type="NCBI Taxonomy" id="2949581"/>
    <lineage>
        <taxon>Bacteria</taxon>
        <taxon>Bacillati</taxon>
        <taxon>Cyanobacteriota</taxon>
        <taxon>Cyanophyceae</taxon>
        <taxon>Pseudanabaenales</taxon>
        <taxon>Pseudanabaenaceae</taxon>
        <taxon>Pseudanabaena</taxon>
        <taxon>Pseudanabaena cinerea</taxon>
    </lineage>
</organism>
<dbReference type="CDD" id="cd03801">
    <property type="entry name" value="GT4_PimA-like"/>
    <property type="match status" value="1"/>
</dbReference>
<dbReference type="GO" id="GO:0016757">
    <property type="term" value="F:glycosyltransferase activity"/>
    <property type="evidence" value="ECO:0007669"/>
    <property type="project" value="InterPro"/>
</dbReference>
<dbReference type="Gene3D" id="3.90.550.10">
    <property type="entry name" value="Spore Coat Polysaccharide Biosynthesis Protein SpsA, Chain A"/>
    <property type="match status" value="1"/>
</dbReference>
<gene>
    <name evidence="2" type="ORF">H6F44_08255</name>
</gene>
<evidence type="ECO:0000313" key="3">
    <source>
        <dbReference type="Proteomes" id="UP000631421"/>
    </source>
</evidence>
<sequence length="763" mass="87131">MIESIGQESIQVDFKTHIAKTFPSKVDKIALLVSSEYEGYYKNGGIGTYYRALSEQLFEDGWYVILLLCATEEHFQGKSKVPFLNQVFSVTECEEILSLQPIHRAILDDARSSYYEYQSFNILFFTQALVACCANAKVYIEFPEMCGFGYRTIQAKRVGLLPKCVTSVTLHSGHEWVYEANERFNVTYAHNFWQICHYEQNSFENADLSFHPSNFILSKVKSYGWNVSAAIRLPYFIPLINLSCIETPLIESLKNRIAENKIPIIFFARLEERKGLCTFIQAIKRLESSSANSCHFIFVGKIVQLNSHHLRHLDSDQYIRQELTNTYSYDICDGLFSEEALNLINSFNRAIVCLTSPQDNFPNSALEVGQLPVSIVAADTGGFRETLGLLNRDSCVYWFQPQSVQSLTQVLSKSIENYNELPNVPKIDLLQDTNVSLLQKRIEYIDNKFEFGRKETQTYPLVIVTIVVKDGDLNLLDCLGSLYAQVYQNFQVIVLDLAVENEETQKVLRNSQTKFPSIKVVHCSHASDLTSLQEWIDLIQQSSWLLFWNANNLSSVNMLDTLVNSAISADALVSLCPALVNSQNLLVQNMRLGYVSQLLTSGLSNVNMLLSTKLMFEHMNWPIGFEVGSLAKYLLATVITTGEKIAYFPYPLYLDISKNTNLDKEVLLKDSFQMRQYIASIEPLAWNERQIYMLLSGLQQIEFQSGFVQSFKNLAGYDIKTLFNALAWKVIRIIQSRISKYENMKLISFVRIRLIKFFSGSKI</sequence>
<keyword evidence="3" id="KW-1185">Reference proteome</keyword>
<dbReference type="Pfam" id="PF00534">
    <property type="entry name" value="Glycos_transf_1"/>
    <property type="match status" value="1"/>
</dbReference>
<comment type="caution">
    <text evidence="2">The sequence shown here is derived from an EMBL/GenBank/DDBJ whole genome shotgun (WGS) entry which is preliminary data.</text>
</comment>